<sequence length="103" mass="11199">MAEAHCLPTKRLILLPRSLTKTVHFIRHGEAFSNVAGHADHAQYMSEAWFDASLSPHGWQQSPGAARAGNSIEARAGGCVTPDASPADSFCCVRCWPCHQRGR</sequence>
<accession>A0A699Z767</accession>
<evidence type="ECO:0000313" key="1">
    <source>
        <dbReference type="EMBL" id="GFH14704.1"/>
    </source>
</evidence>
<keyword evidence="2" id="KW-1185">Reference proteome</keyword>
<organism evidence="1 2">
    <name type="scientific">Haematococcus lacustris</name>
    <name type="common">Green alga</name>
    <name type="synonym">Haematococcus pluvialis</name>
    <dbReference type="NCBI Taxonomy" id="44745"/>
    <lineage>
        <taxon>Eukaryota</taxon>
        <taxon>Viridiplantae</taxon>
        <taxon>Chlorophyta</taxon>
        <taxon>core chlorophytes</taxon>
        <taxon>Chlorophyceae</taxon>
        <taxon>CS clade</taxon>
        <taxon>Chlamydomonadales</taxon>
        <taxon>Haematococcaceae</taxon>
        <taxon>Haematococcus</taxon>
    </lineage>
</organism>
<dbReference type="SUPFAM" id="SSF53254">
    <property type="entry name" value="Phosphoglycerate mutase-like"/>
    <property type="match status" value="1"/>
</dbReference>
<evidence type="ECO:0000313" key="2">
    <source>
        <dbReference type="Proteomes" id="UP000485058"/>
    </source>
</evidence>
<dbReference type="AlphaFoldDB" id="A0A699Z767"/>
<reference evidence="1 2" key="1">
    <citation type="submission" date="2020-02" db="EMBL/GenBank/DDBJ databases">
        <title>Draft genome sequence of Haematococcus lacustris strain NIES-144.</title>
        <authorList>
            <person name="Morimoto D."/>
            <person name="Nakagawa S."/>
            <person name="Yoshida T."/>
            <person name="Sawayama S."/>
        </authorList>
    </citation>
    <scope>NUCLEOTIDE SEQUENCE [LARGE SCALE GENOMIC DNA]</scope>
    <source>
        <strain evidence="1 2">NIES-144</strain>
    </source>
</reference>
<proteinExistence type="predicted"/>
<name>A0A699Z767_HAELA</name>
<dbReference type="Gene3D" id="3.40.50.1240">
    <property type="entry name" value="Phosphoglycerate mutase-like"/>
    <property type="match status" value="1"/>
</dbReference>
<dbReference type="Proteomes" id="UP000485058">
    <property type="component" value="Unassembled WGS sequence"/>
</dbReference>
<evidence type="ECO:0008006" key="3">
    <source>
        <dbReference type="Google" id="ProtNLM"/>
    </source>
</evidence>
<comment type="caution">
    <text evidence="1">The sequence shown here is derived from an EMBL/GenBank/DDBJ whole genome shotgun (WGS) entry which is preliminary data.</text>
</comment>
<dbReference type="InterPro" id="IPR029033">
    <property type="entry name" value="His_PPase_superfam"/>
</dbReference>
<dbReference type="EMBL" id="BLLF01000756">
    <property type="protein sequence ID" value="GFH14704.1"/>
    <property type="molecule type" value="Genomic_DNA"/>
</dbReference>
<feature type="non-terminal residue" evidence="1">
    <location>
        <position position="1"/>
    </location>
</feature>
<protein>
    <recommendedName>
        <fullName evidence="3">Phosphoglycerate mutase-like protein</fullName>
    </recommendedName>
</protein>
<gene>
    <name evidence="1" type="ORF">HaLaN_10811</name>
</gene>